<name>A0AAD7H7T5_9AGAR</name>
<evidence type="ECO:0000313" key="2">
    <source>
        <dbReference type="Proteomes" id="UP001215598"/>
    </source>
</evidence>
<comment type="caution">
    <text evidence="1">The sequence shown here is derived from an EMBL/GenBank/DDBJ whole genome shotgun (WGS) entry which is preliminary data.</text>
</comment>
<keyword evidence="2" id="KW-1185">Reference proteome</keyword>
<evidence type="ECO:0000313" key="1">
    <source>
        <dbReference type="EMBL" id="KAJ7714207.1"/>
    </source>
</evidence>
<organism evidence="1 2">
    <name type="scientific">Mycena metata</name>
    <dbReference type="NCBI Taxonomy" id="1033252"/>
    <lineage>
        <taxon>Eukaryota</taxon>
        <taxon>Fungi</taxon>
        <taxon>Dikarya</taxon>
        <taxon>Basidiomycota</taxon>
        <taxon>Agaricomycotina</taxon>
        <taxon>Agaricomycetes</taxon>
        <taxon>Agaricomycetidae</taxon>
        <taxon>Agaricales</taxon>
        <taxon>Marasmiineae</taxon>
        <taxon>Mycenaceae</taxon>
        <taxon>Mycena</taxon>
    </lineage>
</organism>
<protein>
    <submittedName>
        <fullName evidence="1">Uncharacterized protein</fullName>
    </submittedName>
</protein>
<gene>
    <name evidence="1" type="ORF">B0H16DRAFT_1808322</name>
</gene>
<sequence>MPRLSSRQRRARDVLKTFLEHHTTRLKAMLRRKNKFKWNFTRAGLAPADIEELNNVLSPVREAAGGFFVLVRAMSCTSNSGASGTDSKVLLTYVINNNKLSLLLFASIEADSQRRFLTDSQEFLLRRRNTDSWPIHFFDRFWTDSDTKIVDRIGDRIGDKIGRTDRFDFPY</sequence>
<dbReference type="EMBL" id="JARKIB010000329">
    <property type="protein sequence ID" value="KAJ7714207.1"/>
    <property type="molecule type" value="Genomic_DNA"/>
</dbReference>
<proteinExistence type="predicted"/>
<accession>A0AAD7H7T5</accession>
<reference evidence="1" key="1">
    <citation type="submission" date="2023-03" db="EMBL/GenBank/DDBJ databases">
        <title>Massive genome expansion in bonnet fungi (Mycena s.s.) driven by repeated elements and novel gene families across ecological guilds.</title>
        <authorList>
            <consortium name="Lawrence Berkeley National Laboratory"/>
            <person name="Harder C.B."/>
            <person name="Miyauchi S."/>
            <person name="Viragh M."/>
            <person name="Kuo A."/>
            <person name="Thoen E."/>
            <person name="Andreopoulos B."/>
            <person name="Lu D."/>
            <person name="Skrede I."/>
            <person name="Drula E."/>
            <person name="Henrissat B."/>
            <person name="Morin E."/>
            <person name="Kohler A."/>
            <person name="Barry K."/>
            <person name="LaButti K."/>
            <person name="Morin E."/>
            <person name="Salamov A."/>
            <person name="Lipzen A."/>
            <person name="Mereny Z."/>
            <person name="Hegedus B."/>
            <person name="Baldrian P."/>
            <person name="Stursova M."/>
            <person name="Weitz H."/>
            <person name="Taylor A."/>
            <person name="Grigoriev I.V."/>
            <person name="Nagy L.G."/>
            <person name="Martin F."/>
            <person name="Kauserud H."/>
        </authorList>
    </citation>
    <scope>NUCLEOTIDE SEQUENCE</scope>
    <source>
        <strain evidence="1">CBHHK182m</strain>
    </source>
</reference>
<dbReference type="AlphaFoldDB" id="A0AAD7H7T5"/>
<dbReference type="Proteomes" id="UP001215598">
    <property type="component" value="Unassembled WGS sequence"/>
</dbReference>